<dbReference type="InterPro" id="IPR006073">
    <property type="entry name" value="GTP-bd"/>
</dbReference>
<dbReference type="PANTHER" id="PTHR14187">
    <property type="entry name" value="ALPHA KINASE/ELONGATION FACTOR 2 KINASE"/>
    <property type="match status" value="1"/>
</dbReference>
<feature type="domain" description="G" evidence="2">
    <location>
        <begin position="626"/>
        <end position="679"/>
    </location>
</feature>
<protein>
    <submittedName>
        <fullName evidence="3">Heat shock protein HSP70</fullName>
    </submittedName>
</protein>
<accession>A0A5N5QMS6</accession>
<dbReference type="PANTHER" id="PTHR14187:SF5">
    <property type="entry name" value="HEAT SHOCK 70 KDA PROTEIN 12A"/>
    <property type="match status" value="1"/>
</dbReference>
<evidence type="ECO:0000313" key="3">
    <source>
        <dbReference type="EMBL" id="KAB5593092.1"/>
    </source>
</evidence>
<dbReference type="SUPFAM" id="SSF53067">
    <property type="entry name" value="Actin-like ATPase domain"/>
    <property type="match status" value="2"/>
</dbReference>
<dbReference type="GO" id="GO:0005525">
    <property type="term" value="F:GTP binding"/>
    <property type="evidence" value="ECO:0007669"/>
    <property type="project" value="InterPro"/>
</dbReference>
<keyword evidence="4" id="KW-1185">Reference proteome</keyword>
<dbReference type="InterPro" id="IPR043129">
    <property type="entry name" value="ATPase_NBD"/>
</dbReference>
<reference evidence="3 4" key="1">
    <citation type="journal article" date="2019" name="Fungal Biol. Biotechnol.">
        <title>Draft genome sequence of fastidious pathogen Ceratobasidium theobromae, which causes vascular-streak dieback in Theobroma cacao.</title>
        <authorList>
            <person name="Ali S.S."/>
            <person name="Asman A."/>
            <person name="Shao J."/>
            <person name="Firmansyah A.P."/>
            <person name="Susilo A.W."/>
            <person name="Rosmana A."/>
            <person name="McMahon P."/>
            <person name="Junaid M."/>
            <person name="Guest D."/>
            <person name="Kheng T.Y."/>
            <person name="Meinhardt L.W."/>
            <person name="Bailey B.A."/>
        </authorList>
    </citation>
    <scope>NUCLEOTIDE SEQUENCE [LARGE SCALE GENOMIC DNA]</scope>
    <source>
        <strain evidence="3 4">CT2</strain>
    </source>
</reference>
<dbReference type="EMBL" id="SSOP01000046">
    <property type="protein sequence ID" value="KAB5593092.1"/>
    <property type="molecule type" value="Genomic_DNA"/>
</dbReference>
<evidence type="ECO:0000256" key="1">
    <source>
        <dbReference type="SAM" id="Coils"/>
    </source>
</evidence>
<dbReference type="CDD" id="cd10170">
    <property type="entry name" value="ASKHA_NBD_HSP70"/>
    <property type="match status" value="1"/>
</dbReference>
<dbReference type="Gene3D" id="3.30.420.40">
    <property type="match status" value="2"/>
</dbReference>
<dbReference type="SUPFAM" id="SSF52540">
    <property type="entry name" value="P-loop containing nucleoside triphosphate hydrolases"/>
    <property type="match status" value="1"/>
</dbReference>
<evidence type="ECO:0000259" key="2">
    <source>
        <dbReference type="Pfam" id="PF01926"/>
    </source>
</evidence>
<dbReference type="Gene3D" id="3.40.50.300">
    <property type="entry name" value="P-loop containing nucleotide triphosphate hydrolases"/>
    <property type="match status" value="2"/>
</dbReference>
<dbReference type="Proteomes" id="UP000383932">
    <property type="component" value="Unassembled WGS sequence"/>
</dbReference>
<gene>
    <name evidence="3" type="ORF">CTheo_3474</name>
</gene>
<dbReference type="OrthoDB" id="2963168at2759"/>
<feature type="coiled-coil region" evidence="1">
    <location>
        <begin position="1106"/>
        <end position="1182"/>
    </location>
</feature>
<organism evidence="3 4">
    <name type="scientific">Ceratobasidium theobromae</name>
    <dbReference type="NCBI Taxonomy" id="1582974"/>
    <lineage>
        <taxon>Eukaryota</taxon>
        <taxon>Fungi</taxon>
        <taxon>Dikarya</taxon>
        <taxon>Basidiomycota</taxon>
        <taxon>Agaricomycotina</taxon>
        <taxon>Agaricomycetes</taxon>
        <taxon>Cantharellales</taxon>
        <taxon>Ceratobasidiaceae</taxon>
        <taxon>Ceratobasidium</taxon>
    </lineage>
</organism>
<dbReference type="Pfam" id="PF01926">
    <property type="entry name" value="MMR_HSR1"/>
    <property type="match status" value="1"/>
</dbReference>
<dbReference type="Gene3D" id="3.90.640.10">
    <property type="entry name" value="Actin, Chain A, domain 4"/>
    <property type="match status" value="1"/>
</dbReference>
<name>A0A5N5QMS6_9AGAM</name>
<comment type="caution">
    <text evidence="3">The sequence shown here is derived from an EMBL/GenBank/DDBJ whole genome shotgun (WGS) entry which is preliminary data.</text>
</comment>
<evidence type="ECO:0000313" key="4">
    <source>
        <dbReference type="Proteomes" id="UP000383932"/>
    </source>
</evidence>
<sequence>MLQDDTLGSLSGPWKGQNKIVIGIDIGTTQSGVAFTFLEKDTDQVIHRVTQWPGQEARNQQSKVPSLVWYDSDKQAVCFGAEATSHRAEEDAEDNGWQLARHFKLHLHPNEMKVKHDLKLDALPAGISLRHIYRDFLRYLFKHTQAYFEDRIIDGKQIWNKHRSEMEFILAHPNGWGIREQTFLRTAAVEAGLSDTASASTKIRFVTEAEASVHFCLHRTNLGTRLQPGTEFAVCDAGGSTVDTTVYSVVATAPSLKLKEAQASACVQAGAIFVDAAADRYIRSSLTRAGLSKEDVDEYTTRGVKDFENSVKRNFSDVSEDRAVEIAGPRFNDPTIRARRGRMSLPAVAIKSFFDVCIDVIVASVDEQIRETSVSYMLLVGGFGDSPFLQREFKSRYEPQGCQVTLTNDSTSKAVAEGAIIWSICSNVSGRAPRSSFGIETAVRFSSDSPGHLGRKIFTCSSGIAKVSGRWSQIAAKGVALDADTCVRESFSQAFSSPNPFLNYFEVVLLSYSGDGEPVWATNQQGQLLDSFAKSCTISANLASLGGALEPRIGTHGAMYWRLYFDVCIRFGGTELEAFIEWEENGQIRNGTATIIPDNISGERAPPRLENITSGQEQQDQSVVTILVLGRSGAGKTYFINAASQSRPNSSDQGTMKVTPQYTTRAGVKFKLIDTPGLDNMAMSDVDVWTEIAKYLILPSRESRAINGIIYIHELGDTLQSGVISRNLRVLSEMFLGNSGLARLTIFIPQTGHRTSDLATITEEVRHPSSAFNKVCRMGAKITTLTSQGNRMGFFEVMKSYASTDNIALLIQQSNVHSLMDLTIRLEQYLGCYKENLFCARLPNYMSLGGAIMKLIDTVLPGGSNSDGRPRHELEQITSGLGQPLSPVAILSFQGWKNLCRFSSSEIELRSQPASHQATMEITSHYFTHSGTEFKLIDTPGFDNMAMSDFEVFMKIAEYLVLPSGQSREINGIIYIHEADDTIRSGSTLRNLEALSEIFIGKPNMACFTIYVPQDYHRVVNLAAITKDLRQPGSAFSSVYRMGAKVATRAPRGNRGGFIDVVKSYTSTNTIILPIQRCDTNALADLTTRLGQFLGCPDKIPAQSHLADLESRLHSHEAKLQEYRLALEEEGTKLKQYYNAYKHCEVVIANHQETETTLRQQLQETQREYASLRSQLQLQENTEQSDVVQELKDLNRDIDDIGRSFSAHLVDKYVRVVFGKDAADVTSLDAHHLPELKALLGHVDGKPSLIESSSGVGMDIENFFDFSIRTLLCTFLVVKILWPFHPAIRESHSKALLSAYEDIRQREPQSVAGKWRSNAFKSIYKPDKPEAVVDRINSLAHEFTRGQLSPLITYFFGQADVTLERDHFNYLHRLTKRAWDWNSKLKGDVIMLGDFQQTAYASTSKFLPEWMEDFEPNSRKPQAESVLGTLALGLHSLRAVGGGRPPEETVVCKTVVATNSLYA</sequence>
<keyword evidence="1" id="KW-0175">Coiled coil</keyword>
<dbReference type="InterPro" id="IPR027417">
    <property type="entry name" value="P-loop_NTPase"/>
</dbReference>
<proteinExistence type="predicted"/>
<keyword evidence="3" id="KW-0346">Stress response</keyword>